<reference evidence="5 6" key="1">
    <citation type="submission" date="2020-02" db="EMBL/GenBank/DDBJ databases">
        <title>Comparative genomics of sulfur disproportionating microorganisms.</title>
        <authorList>
            <person name="Ward L.M."/>
            <person name="Bertran E."/>
            <person name="Johnston D.T."/>
        </authorList>
    </citation>
    <scope>NUCLEOTIDE SEQUENCE [LARGE SCALE GENOMIC DNA]</scope>
    <source>
        <strain evidence="5 6">DSM 100025</strain>
    </source>
</reference>
<name>A0A6N9TMP3_DISTH</name>
<dbReference type="SMART" id="SM00382">
    <property type="entry name" value="AAA"/>
    <property type="match status" value="1"/>
</dbReference>
<organism evidence="5 6">
    <name type="scientific">Dissulfurirhabdus thermomarina</name>
    <dbReference type="NCBI Taxonomy" id="1765737"/>
    <lineage>
        <taxon>Bacteria</taxon>
        <taxon>Deltaproteobacteria</taxon>
        <taxon>Dissulfurirhabdaceae</taxon>
        <taxon>Dissulfurirhabdus</taxon>
    </lineage>
</organism>
<keyword evidence="6" id="KW-1185">Reference proteome</keyword>
<keyword evidence="1" id="KW-0813">Transport</keyword>
<protein>
    <submittedName>
        <fullName evidence="5">ABC transporter ATP-binding protein</fullName>
    </submittedName>
</protein>
<comment type="caution">
    <text evidence="5">The sequence shown here is derived from an EMBL/GenBank/DDBJ whole genome shotgun (WGS) entry which is preliminary data.</text>
</comment>
<evidence type="ECO:0000256" key="3">
    <source>
        <dbReference type="ARBA" id="ARBA00022840"/>
    </source>
</evidence>
<dbReference type="PANTHER" id="PTHR43023">
    <property type="entry name" value="PROTEIN TRIGALACTOSYLDIACYLGLYCEROL 3, CHLOROPLASTIC"/>
    <property type="match status" value="1"/>
</dbReference>
<dbReference type="Pfam" id="PF00005">
    <property type="entry name" value="ABC_tran"/>
    <property type="match status" value="1"/>
</dbReference>
<dbReference type="Proteomes" id="UP000469346">
    <property type="component" value="Unassembled WGS sequence"/>
</dbReference>
<keyword evidence="2" id="KW-0547">Nucleotide-binding</keyword>
<dbReference type="InterPro" id="IPR017871">
    <property type="entry name" value="ABC_transporter-like_CS"/>
</dbReference>
<dbReference type="Gene3D" id="3.40.50.300">
    <property type="entry name" value="P-loop containing nucleotide triphosphate hydrolases"/>
    <property type="match status" value="1"/>
</dbReference>
<dbReference type="InterPro" id="IPR003439">
    <property type="entry name" value="ABC_transporter-like_ATP-bd"/>
</dbReference>
<evidence type="ECO:0000256" key="1">
    <source>
        <dbReference type="ARBA" id="ARBA00022448"/>
    </source>
</evidence>
<dbReference type="GO" id="GO:0016887">
    <property type="term" value="F:ATP hydrolysis activity"/>
    <property type="evidence" value="ECO:0007669"/>
    <property type="project" value="InterPro"/>
</dbReference>
<accession>A0A6N9TMP3</accession>
<keyword evidence="3 5" id="KW-0067">ATP-binding</keyword>
<evidence type="ECO:0000259" key="4">
    <source>
        <dbReference type="PROSITE" id="PS50893"/>
    </source>
</evidence>
<dbReference type="AlphaFoldDB" id="A0A6N9TMP3"/>
<dbReference type="GO" id="GO:0005524">
    <property type="term" value="F:ATP binding"/>
    <property type="evidence" value="ECO:0007669"/>
    <property type="project" value="UniProtKB-KW"/>
</dbReference>
<evidence type="ECO:0000313" key="5">
    <source>
        <dbReference type="EMBL" id="NDY42552.1"/>
    </source>
</evidence>
<evidence type="ECO:0000313" key="6">
    <source>
        <dbReference type="Proteomes" id="UP000469346"/>
    </source>
</evidence>
<dbReference type="PROSITE" id="PS50893">
    <property type="entry name" value="ABC_TRANSPORTER_2"/>
    <property type="match status" value="1"/>
</dbReference>
<dbReference type="InterPro" id="IPR003593">
    <property type="entry name" value="AAA+_ATPase"/>
</dbReference>
<dbReference type="SUPFAM" id="SSF52540">
    <property type="entry name" value="P-loop containing nucleoside triphosphate hydrolases"/>
    <property type="match status" value="1"/>
</dbReference>
<dbReference type="EMBL" id="JAAGRR010000065">
    <property type="protein sequence ID" value="NDY42552.1"/>
    <property type="molecule type" value="Genomic_DNA"/>
</dbReference>
<sequence>MIRIANLHKSFNGQPVLRGVNLHVPAGKITVIVGRSGGGKSVLLKHIIGLVQPDAGQILVDGVDIGTLREKELFEVRKRFGYLFQDAALFDSMTVGENVAFPLREHRRLPEHRIREIVEEKLALVGLEGHGRKMPSELSGGMRKRAGLARAIALDPEILLFDEPTTGLDPIMTETIDNLVIQTQKRLGLTCVVISHDIGSTFRIAHKIALLYEGIIAAEGNPFEFSQVDHPIVNRFLRGLSWPQHDLEPAGEVS</sequence>
<dbReference type="RefSeq" id="WP_163298690.1">
    <property type="nucleotide sequence ID" value="NZ_JAAGRR010000065.1"/>
</dbReference>
<proteinExistence type="predicted"/>
<evidence type="ECO:0000256" key="2">
    <source>
        <dbReference type="ARBA" id="ARBA00022741"/>
    </source>
</evidence>
<gene>
    <name evidence="5" type="ORF">G3N55_06815</name>
</gene>
<dbReference type="InterPro" id="IPR027417">
    <property type="entry name" value="P-loop_NTPase"/>
</dbReference>
<dbReference type="CDD" id="cd03261">
    <property type="entry name" value="ABC_Org_Solvent_Resistant"/>
    <property type="match status" value="1"/>
</dbReference>
<feature type="domain" description="ABC transporter" evidence="4">
    <location>
        <begin position="2"/>
        <end position="238"/>
    </location>
</feature>
<dbReference type="PROSITE" id="PS00211">
    <property type="entry name" value="ABC_TRANSPORTER_1"/>
    <property type="match status" value="1"/>
</dbReference>
<dbReference type="PANTHER" id="PTHR43023:SF6">
    <property type="entry name" value="INTERMEMBRANE PHOSPHOLIPID TRANSPORT SYSTEM ATP-BINDING PROTEIN MLAF"/>
    <property type="match status" value="1"/>
</dbReference>